<comment type="caution">
    <text evidence="2">The sequence shown here is derived from an EMBL/GenBank/DDBJ whole genome shotgun (WGS) entry which is preliminary data.</text>
</comment>
<organism evidence="2 3">
    <name type="scientific">Araneus ventricosus</name>
    <name type="common">Orbweaver spider</name>
    <name type="synonym">Epeira ventricosa</name>
    <dbReference type="NCBI Taxonomy" id="182803"/>
    <lineage>
        <taxon>Eukaryota</taxon>
        <taxon>Metazoa</taxon>
        <taxon>Ecdysozoa</taxon>
        <taxon>Arthropoda</taxon>
        <taxon>Chelicerata</taxon>
        <taxon>Arachnida</taxon>
        <taxon>Araneae</taxon>
        <taxon>Araneomorphae</taxon>
        <taxon>Entelegynae</taxon>
        <taxon>Araneoidea</taxon>
        <taxon>Araneidae</taxon>
        <taxon>Araneus</taxon>
    </lineage>
</organism>
<reference evidence="2 3" key="1">
    <citation type="journal article" date="2019" name="Sci. Rep.">
        <title>Orb-weaving spider Araneus ventricosus genome elucidates the spidroin gene catalogue.</title>
        <authorList>
            <person name="Kono N."/>
            <person name="Nakamura H."/>
            <person name="Ohtoshi R."/>
            <person name="Moran D.A.P."/>
            <person name="Shinohara A."/>
            <person name="Yoshida Y."/>
            <person name="Fujiwara M."/>
            <person name="Mori M."/>
            <person name="Tomita M."/>
            <person name="Arakawa K."/>
        </authorList>
    </citation>
    <scope>NUCLEOTIDE SEQUENCE [LARGE SCALE GENOMIC DNA]</scope>
</reference>
<dbReference type="AlphaFoldDB" id="A0A4Y2MQK2"/>
<sequence length="167" mass="19237">MMLYNSETYSPTYITVSETAVIILQFAARWRCKQKHGSEHSHFKFNTTFMFLQHAELIAVIVLNFSSSIIARRVKNLEYNFKMKLFWIMVLCCAVITLVLSKPSEAKTLTRVDSEVHQDFLADPRMMLKRIKRQSDDNGDDNGRPTANLLEFVGDLLRFVANLLGTL</sequence>
<accession>A0A4Y2MQK2</accession>
<keyword evidence="1" id="KW-1133">Transmembrane helix</keyword>
<gene>
    <name evidence="2" type="ORF">AVEN_49562_1</name>
</gene>
<keyword evidence="1" id="KW-0812">Transmembrane</keyword>
<proteinExistence type="predicted"/>
<name>A0A4Y2MQK2_ARAVE</name>
<evidence type="ECO:0000313" key="3">
    <source>
        <dbReference type="Proteomes" id="UP000499080"/>
    </source>
</evidence>
<dbReference type="Proteomes" id="UP000499080">
    <property type="component" value="Unassembled WGS sequence"/>
</dbReference>
<keyword evidence="1" id="KW-0472">Membrane</keyword>
<feature type="transmembrane region" description="Helical" evidence="1">
    <location>
        <begin position="83"/>
        <end position="101"/>
    </location>
</feature>
<dbReference type="EMBL" id="BGPR01007663">
    <property type="protein sequence ID" value="GBN28594.1"/>
    <property type="molecule type" value="Genomic_DNA"/>
</dbReference>
<evidence type="ECO:0000256" key="1">
    <source>
        <dbReference type="SAM" id="Phobius"/>
    </source>
</evidence>
<feature type="transmembrane region" description="Helical" evidence="1">
    <location>
        <begin position="51"/>
        <end position="71"/>
    </location>
</feature>
<evidence type="ECO:0000313" key="2">
    <source>
        <dbReference type="EMBL" id="GBN28594.1"/>
    </source>
</evidence>
<protein>
    <submittedName>
        <fullName evidence="2">Uncharacterized protein</fullName>
    </submittedName>
</protein>
<keyword evidence="3" id="KW-1185">Reference proteome</keyword>